<dbReference type="Pfam" id="PF00440">
    <property type="entry name" value="TetR_N"/>
    <property type="match status" value="1"/>
</dbReference>
<dbReference type="SUPFAM" id="SSF46689">
    <property type="entry name" value="Homeodomain-like"/>
    <property type="match status" value="1"/>
</dbReference>
<proteinExistence type="predicted"/>
<evidence type="ECO:0000259" key="3">
    <source>
        <dbReference type="PROSITE" id="PS50977"/>
    </source>
</evidence>
<name>A0A2P8DP72_9ACTN</name>
<dbReference type="InterPro" id="IPR009057">
    <property type="entry name" value="Homeodomain-like_sf"/>
</dbReference>
<dbReference type="RefSeq" id="WP_106582317.1">
    <property type="nucleotide sequence ID" value="NZ_PYGA01000004.1"/>
</dbReference>
<evidence type="ECO:0000313" key="4">
    <source>
        <dbReference type="EMBL" id="PSK99006.1"/>
    </source>
</evidence>
<dbReference type="InterPro" id="IPR050109">
    <property type="entry name" value="HTH-type_TetR-like_transc_reg"/>
</dbReference>
<comment type="caution">
    <text evidence="4">The sequence shown here is derived from an EMBL/GenBank/DDBJ whole genome shotgun (WGS) entry which is preliminary data.</text>
</comment>
<evidence type="ECO:0000256" key="2">
    <source>
        <dbReference type="PROSITE-ProRule" id="PRU00335"/>
    </source>
</evidence>
<dbReference type="Gene3D" id="1.10.357.10">
    <property type="entry name" value="Tetracycline Repressor, domain 2"/>
    <property type="match status" value="1"/>
</dbReference>
<evidence type="ECO:0000256" key="1">
    <source>
        <dbReference type="ARBA" id="ARBA00023125"/>
    </source>
</evidence>
<dbReference type="Proteomes" id="UP000240542">
    <property type="component" value="Unassembled WGS sequence"/>
</dbReference>
<sequence length="196" mass="20604">MTEDPAKPAGRGLRADASRNRERIIHSATALLAHHPAATMDELTAACGLGRTTVYRHFHTREELVAAVYAGAFAGVRQVFADAGLHECDPDVLLDRAVQASIRALNAYPVLVSGPGPEAAGEAGGRLAACLEPLELAMRAAQRHGLLDGSLPPRWLASSLLDDCAGAVLFAAELRARGHDPGTVVRGSFERAWAAG</sequence>
<dbReference type="EMBL" id="PYGA01000004">
    <property type="protein sequence ID" value="PSK99006.1"/>
    <property type="molecule type" value="Genomic_DNA"/>
</dbReference>
<organism evidence="4 5">
    <name type="scientific">Murinocardiopsis flavida</name>
    <dbReference type="NCBI Taxonomy" id="645275"/>
    <lineage>
        <taxon>Bacteria</taxon>
        <taxon>Bacillati</taxon>
        <taxon>Actinomycetota</taxon>
        <taxon>Actinomycetes</taxon>
        <taxon>Streptosporangiales</taxon>
        <taxon>Nocardiopsidaceae</taxon>
        <taxon>Murinocardiopsis</taxon>
    </lineage>
</organism>
<dbReference type="PANTHER" id="PTHR30055">
    <property type="entry name" value="HTH-TYPE TRANSCRIPTIONAL REGULATOR RUTR"/>
    <property type="match status" value="1"/>
</dbReference>
<protein>
    <submittedName>
        <fullName evidence="4">TetR family transcriptional regulator</fullName>
    </submittedName>
</protein>
<keyword evidence="1 2" id="KW-0238">DNA-binding</keyword>
<feature type="DNA-binding region" description="H-T-H motif" evidence="2">
    <location>
        <begin position="39"/>
        <end position="58"/>
    </location>
</feature>
<dbReference type="PROSITE" id="PS50977">
    <property type="entry name" value="HTH_TETR_2"/>
    <property type="match status" value="1"/>
</dbReference>
<keyword evidence="5" id="KW-1185">Reference proteome</keyword>
<dbReference type="GO" id="GO:0000976">
    <property type="term" value="F:transcription cis-regulatory region binding"/>
    <property type="evidence" value="ECO:0007669"/>
    <property type="project" value="TreeGrafter"/>
</dbReference>
<dbReference type="InterPro" id="IPR001647">
    <property type="entry name" value="HTH_TetR"/>
</dbReference>
<reference evidence="4 5" key="1">
    <citation type="submission" date="2018-03" db="EMBL/GenBank/DDBJ databases">
        <title>Genomic Encyclopedia of Archaeal and Bacterial Type Strains, Phase II (KMG-II): from individual species to whole genera.</title>
        <authorList>
            <person name="Goeker M."/>
        </authorList>
    </citation>
    <scope>NUCLEOTIDE SEQUENCE [LARGE SCALE GENOMIC DNA]</scope>
    <source>
        <strain evidence="4 5">DSM 45312</strain>
    </source>
</reference>
<accession>A0A2P8DP72</accession>
<feature type="domain" description="HTH tetR-type" evidence="3">
    <location>
        <begin position="18"/>
        <end position="76"/>
    </location>
</feature>
<dbReference type="PANTHER" id="PTHR30055:SF209">
    <property type="entry name" value="POSSIBLE TRANSCRIPTIONAL REGULATORY PROTEIN (PROBABLY TETR-FAMILY)"/>
    <property type="match status" value="1"/>
</dbReference>
<dbReference type="OrthoDB" id="3869819at2"/>
<dbReference type="AlphaFoldDB" id="A0A2P8DP72"/>
<evidence type="ECO:0000313" key="5">
    <source>
        <dbReference type="Proteomes" id="UP000240542"/>
    </source>
</evidence>
<gene>
    <name evidence="4" type="ORF">CLV63_104230</name>
</gene>
<dbReference type="GO" id="GO:0003700">
    <property type="term" value="F:DNA-binding transcription factor activity"/>
    <property type="evidence" value="ECO:0007669"/>
    <property type="project" value="TreeGrafter"/>
</dbReference>